<evidence type="ECO:0000313" key="2">
    <source>
        <dbReference type="Proteomes" id="UP000029981"/>
    </source>
</evidence>
<dbReference type="Proteomes" id="UP000029981">
    <property type="component" value="Chromosome 6"/>
</dbReference>
<protein>
    <submittedName>
        <fullName evidence="1">Uncharacterized protein</fullName>
    </submittedName>
</protein>
<reference evidence="1 2" key="2">
    <citation type="journal article" date="2009" name="PLoS ONE">
        <title>An integrated genetic and cytogenetic map of the cucumber genome.</title>
        <authorList>
            <person name="Ren Y."/>
            <person name="Zhang Z."/>
            <person name="Liu J."/>
            <person name="Staub J.E."/>
            <person name="Han Y."/>
            <person name="Cheng Z."/>
            <person name="Li X."/>
            <person name="Lu J."/>
            <person name="Miao H."/>
            <person name="Kang H."/>
            <person name="Xie B."/>
            <person name="Gu X."/>
            <person name="Wang X."/>
            <person name="Du Y."/>
            <person name="Jin W."/>
            <person name="Huang S."/>
        </authorList>
    </citation>
    <scope>NUCLEOTIDE SEQUENCE [LARGE SCALE GENOMIC DNA]</scope>
    <source>
        <strain evidence="2">cv. 9930</strain>
    </source>
</reference>
<dbReference type="Gramene" id="KGN48896">
    <property type="protein sequence ID" value="KGN48896"/>
    <property type="gene ID" value="Csa_6G505250"/>
</dbReference>
<name>A0A0A0KMC8_CUCSA</name>
<dbReference type="AlphaFoldDB" id="A0A0A0KMC8"/>
<gene>
    <name evidence="1" type="ORF">Csa_6G505250</name>
</gene>
<dbReference type="PROSITE" id="PS51257">
    <property type="entry name" value="PROKAR_LIPOPROTEIN"/>
    <property type="match status" value="1"/>
</dbReference>
<sequence length="56" mass="6006">MVIGALKRPIYLVESVAGTAVVVVGCGSNHAADRIIKPFSLQTPHPIWVSTKNSYL</sequence>
<organism evidence="1 2">
    <name type="scientific">Cucumis sativus</name>
    <name type="common">Cucumber</name>
    <dbReference type="NCBI Taxonomy" id="3659"/>
    <lineage>
        <taxon>Eukaryota</taxon>
        <taxon>Viridiplantae</taxon>
        <taxon>Streptophyta</taxon>
        <taxon>Embryophyta</taxon>
        <taxon>Tracheophyta</taxon>
        <taxon>Spermatophyta</taxon>
        <taxon>Magnoliopsida</taxon>
        <taxon>eudicotyledons</taxon>
        <taxon>Gunneridae</taxon>
        <taxon>Pentapetalae</taxon>
        <taxon>rosids</taxon>
        <taxon>fabids</taxon>
        <taxon>Cucurbitales</taxon>
        <taxon>Cucurbitaceae</taxon>
        <taxon>Benincaseae</taxon>
        <taxon>Cucumis</taxon>
    </lineage>
</organism>
<proteinExistence type="predicted"/>
<reference evidence="1 2" key="4">
    <citation type="journal article" date="2011" name="BMC Genomics">
        <title>RNA-Seq improves annotation of protein-coding genes in the cucumber genome.</title>
        <authorList>
            <person name="Li Z."/>
            <person name="Zhang Z."/>
            <person name="Yan P."/>
            <person name="Huang S."/>
            <person name="Fei Z."/>
            <person name="Lin K."/>
        </authorList>
    </citation>
    <scope>NUCLEOTIDE SEQUENCE [LARGE SCALE GENOMIC DNA]</scope>
    <source>
        <strain evidence="2">cv. 9930</strain>
    </source>
</reference>
<accession>A0A0A0KMC8</accession>
<reference evidence="1 2" key="3">
    <citation type="journal article" date="2010" name="BMC Genomics">
        <title>Transcriptome sequencing and comparative analysis of cucumber flowers with different sex types.</title>
        <authorList>
            <person name="Guo S."/>
            <person name="Zheng Y."/>
            <person name="Joung J.G."/>
            <person name="Liu S."/>
            <person name="Zhang Z."/>
            <person name="Crasta O.R."/>
            <person name="Sobral B.W."/>
            <person name="Xu Y."/>
            <person name="Huang S."/>
            <person name="Fei Z."/>
        </authorList>
    </citation>
    <scope>NUCLEOTIDE SEQUENCE [LARGE SCALE GENOMIC DNA]</scope>
    <source>
        <strain evidence="2">cv. 9930</strain>
    </source>
</reference>
<reference evidence="1 2" key="1">
    <citation type="journal article" date="2009" name="Nat. Genet.">
        <title>The genome of the cucumber, Cucumis sativus L.</title>
        <authorList>
            <person name="Huang S."/>
            <person name="Li R."/>
            <person name="Zhang Z."/>
            <person name="Li L."/>
            <person name="Gu X."/>
            <person name="Fan W."/>
            <person name="Lucas W.J."/>
            <person name="Wang X."/>
            <person name="Xie B."/>
            <person name="Ni P."/>
            <person name="Ren Y."/>
            <person name="Zhu H."/>
            <person name="Li J."/>
            <person name="Lin K."/>
            <person name="Jin W."/>
            <person name="Fei Z."/>
            <person name="Li G."/>
            <person name="Staub J."/>
            <person name="Kilian A."/>
            <person name="van der Vossen E.A."/>
            <person name="Wu Y."/>
            <person name="Guo J."/>
            <person name="He J."/>
            <person name="Jia Z."/>
            <person name="Ren Y."/>
            <person name="Tian G."/>
            <person name="Lu Y."/>
            <person name="Ruan J."/>
            <person name="Qian W."/>
            <person name="Wang M."/>
            <person name="Huang Q."/>
            <person name="Li B."/>
            <person name="Xuan Z."/>
            <person name="Cao J."/>
            <person name="Asan"/>
            <person name="Wu Z."/>
            <person name="Zhang J."/>
            <person name="Cai Q."/>
            <person name="Bai Y."/>
            <person name="Zhao B."/>
            <person name="Han Y."/>
            <person name="Li Y."/>
            <person name="Li X."/>
            <person name="Wang S."/>
            <person name="Shi Q."/>
            <person name="Liu S."/>
            <person name="Cho W.K."/>
            <person name="Kim J.Y."/>
            <person name="Xu Y."/>
            <person name="Heller-Uszynska K."/>
            <person name="Miao H."/>
            <person name="Cheng Z."/>
            <person name="Zhang S."/>
            <person name="Wu J."/>
            <person name="Yang Y."/>
            <person name="Kang H."/>
            <person name="Li M."/>
            <person name="Liang H."/>
            <person name="Ren X."/>
            <person name="Shi Z."/>
            <person name="Wen M."/>
            <person name="Jian M."/>
            <person name="Yang H."/>
            <person name="Zhang G."/>
            <person name="Yang Z."/>
            <person name="Chen R."/>
            <person name="Liu S."/>
            <person name="Li J."/>
            <person name="Ma L."/>
            <person name="Liu H."/>
            <person name="Zhou Y."/>
            <person name="Zhao J."/>
            <person name="Fang X."/>
            <person name="Li G."/>
            <person name="Fang L."/>
            <person name="Li Y."/>
            <person name="Liu D."/>
            <person name="Zheng H."/>
            <person name="Zhang Y."/>
            <person name="Qin N."/>
            <person name="Li Z."/>
            <person name="Yang G."/>
            <person name="Yang S."/>
            <person name="Bolund L."/>
            <person name="Kristiansen K."/>
            <person name="Zheng H."/>
            <person name="Li S."/>
            <person name="Zhang X."/>
            <person name="Yang H."/>
            <person name="Wang J."/>
            <person name="Sun R."/>
            <person name="Zhang B."/>
            <person name="Jiang S."/>
            <person name="Wang J."/>
            <person name="Du Y."/>
            <person name="Li S."/>
        </authorList>
    </citation>
    <scope>NUCLEOTIDE SEQUENCE [LARGE SCALE GENOMIC DNA]</scope>
    <source>
        <strain evidence="2">cv. 9930</strain>
    </source>
</reference>
<keyword evidence="2" id="KW-1185">Reference proteome</keyword>
<evidence type="ECO:0000313" key="1">
    <source>
        <dbReference type="EMBL" id="KGN48896.1"/>
    </source>
</evidence>
<dbReference type="EMBL" id="CM002927">
    <property type="protein sequence ID" value="KGN48896.1"/>
    <property type="molecule type" value="Genomic_DNA"/>
</dbReference>